<keyword evidence="3" id="KW-1185">Reference proteome</keyword>
<dbReference type="Pfam" id="PF08310">
    <property type="entry name" value="LGFP"/>
    <property type="match status" value="2"/>
</dbReference>
<dbReference type="Proteomes" id="UP001500191">
    <property type="component" value="Unassembled WGS sequence"/>
</dbReference>
<comment type="caution">
    <text evidence="2">The sequence shown here is derived from an EMBL/GenBank/DDBJ whole genome shotgun (WGS) entry which is preliminary data.</text>
</comment>
<evidence type="ECO:0000256" key="1">
    <source>
        <dbReference type="SAM" id="MobiDB-lite"/>
    </source>
</evidence>
<evidence type="ECO:0000313" key="3">
    <source>
        <dbReference type="Proteomes" id="UP001500191"/>
    </source>
</evidence>
<dbReference type="InterPro" id="IPR013207">
    <property type="entry name" value="LGFP"/>
</dbReference>
<protein>
    <submittedName>
        <fullName evidence="2">Uncharacterized protein</fullName>
    </submittedName>
</protein>
<dbReference type="RefSeq" id="WP_343760933.1">
    <property type="nucleotide sequence ID" value="NZ_BAAADB010000030.1"/>
</dbReference>
<name>A0ABP3MJM4_9DEIO</name>
<feature type="compositionally biased region" description="Low complexity" evidence="1">
    <location>
        <begin position="487"/>
        <end position="510"/>
    </location>
</feature>
<proteinExistence type="predicted"/>
<feature type="region of interest" description="Disordered" evidence="1">
    <location>
        <begin position="475"/>
        <end position="510"/>
    </location>
</feature>
<gene>
    <name evidence="2" type="ORF">GCM10008937_31730</name>
</gene>
<reference evidence="3" key="1">
    <citation type="journal article" date="2019" name="Int. J. Syst. Evol. Microbiol.">
        <title>The Global Catalogue of Microorganisms (GCM) 10K type strain sequencing project: providing services to taxonomists for standard genome sequencing and annotation.</title>
        <authorList>
            <consortium name="The Broad Institute Genomics Platform"/>
            <consortium name="The Broad Institute Genome Sequencing Center for Infectious Disease"/>
            <person name="Wu L."/>
            <person name="Ma J."/>
        </authorList>
    </citation>
    <scope>NUCLEOTIDE SEQUENCE [LARGE SCALE GENOMIC DNA]</scope>
    <source>
        <strain evidence="3">JCM 14368</strain>
    </source>
</reference>
<organism evidence="2 3">
    <name type="scientific">Deinococcus depolymerans</name>
    <dbReference type="NCBI Taxonomy" id="392408"/>
    <lineage>
        <taxon>Bacteria</taxon>
        <taxon>Thermotogati</taxon>
        <taxon>Deinococcota</taxon>
        <taxon>Deinococci</taxon>
        <taxon>Deinococcales</taxon>
        <taxon>Deinococcaceae</taxon>
        <taxon>Deinococcus</taxon>
    </lineage>
</organism>
<dbReference type="EMBL" id="BAAADB010000030">
    <property type="protein sequence ID" value="GAA0521816.1"/>
    <property type="molecule type" value="Genomic_DNA"/>
</dbReference>
<accession>A0ABP3MJM4</accession>
<evidence type="ECO:0000313" key="2">
    <source>
        <dbReference type="EMBL" id="GAA0521816.1"/>
    </source>
</evidence>
<sequence length="510" mass="53569">MHTPSPTHTPDHPQAQLTHTTHLQVTDDETFGRDHALGCQHDLTLLGPACPDAAYHLRGLGGRDRQVTLSVTFTLTPAGPVQISGEARLLARPPDLPARELGCAAFSGQVAPGETRTLRTRLCCHESGDEYARITLTVQHTALHPADPAGTLHACAQALGAAHTGPPAGPCEAVRGGHRRSYRHADLYASPATGVHEIRGDLRRRYDALGGPDSLLGLPVSDPTPTADRAGQFSHFQGGSLFLHPRTGPMAVHGDLRAAWASAGWERGPLGYPTSDTLPLAPDGSFNDFQNGVLVLLAGRPTPPVTATLTRGALLAAVDAALRRHLPAGLLDSVTLAGVSDTRFDLRRSGNRVLTFHLRGPVRPGPHGRPDPAFEAWLPVQFAASPAPDACRPVRLIARQAGLITLRAPPDRQGRLPSLGDALGRLLRAPVTLASVPGHAGLLSFKVLADGSLSLSFRPDPAGHAAAAAARRFMDRLRPTPRPASSPGPGAGDPWRLAAGAEGGAPAARR</sequence>